<accession>A0A2A9NZW4</accession>
<dbReference type="EMBL" id="KZ301970">
    <property type="protein sequence ID" value="PFH54187.1"/>
    <property type="molecule type" value="Genomic_DNA"/>
</dbReference>
<dbReference type="GO" id="GO:0071007">
    <property type="term" value="C:U2-type catalytic step 2 spliceosome"/>
    <property type="evidence" value="ECO:0007669"/>
    <property type="project" value="TreeGrafter"/>
</dbReference>
<dbReference type="InterPro" id="IPR039171">
    <property type="entry name" value="Cwc2/Slt11"/>
</dbReference>
<dbReference type="InterPro" id="IPR012677">
    <property type="entry name" value="Nucleotide-bd_a/b_plait_sf"/>
</dbReference>
<dbReference type="PROSITE" id="PS50103">
    <property type="entry name" value="ZF_C3H1"/>
    <property type="match status" value="1"/>
</dbReference>
<dbReference type="GO" id="GO:0000974">
    <property type="term" value="C:Prp19 complex"/>
    <property type="evidence" value="ECO:0007669"/>
    <property type="project" value="TreeGrafter"/>
</dbReference>
<dbReference type="GO" id="GO:0006397">
    <property type="term" value="P:mRNA processing"/>
    <property type="evidence" value="ECO:0007669"/>
    <property type="project" value="UniProtKB-KW"/>
</dbReference>
<comment type="subcellular location">
    <subcellularLocation>
        <location evidence="1">Nucleus</location>
    </subcellularLocation>
</comment>
<dbReference type="GO" id="GO:0036002">
    <property type="term" value="F:pre-mRNA binding"/>
    <property type="evidence" value="ECO:0007669"/>
    <property type="project" value="TreeGrafter"/>
</dbReference>
<dbReference type="InterPro" id="IPR000571">
    <property type="entry name" value="Znf_CCCH"/>
</dbReference>
<feature type="region of interest" description="Disordered" evidence="16">
    <location>
        <begin position="303"/>
        <end position="325"/>
    </location>
</feature>
<keyword evidence="20" id="KW-1185">Reference proteome</keyword>
<evidence type="ECO:0000313" key="20">
    <source>
        <dbReference type="Proteomes" id="UP000242287"/>
    </source>
</evidence>
<evidence type="ECO:0000256" key="8">
    <source>
        <dbReference type="ARBA" id="ARBA00022833"/>
    </source>
</evidence>
<evidence type="ECO:0000256" key="4">
    <source>
        <dbReference type="ARBA" id="ARBA00022664"/>
    </source>
</evidence>
<dbReference type="GO" id="GO:0008270">
    <property type="term" value="F:zinc ion binding"/>
    <property type="evidence" value="ECO:0007669"/>
    <property type="project" value="UniProtKB-KW"/>
</dbReference>
<evidence type="ECO:0000259" key="18">
    <source>
        <dbReference type="PROSITE" id="PS50103"/>
    </source>
</evidence>
<keyword evidence="4" id="KW-0507">mRNA processing</keyword>
<comment type="function">
    <text evidence="12">Involved in pre-mRNA splicing. Facilitates the cooperative formation of U2/U6 helix II in association with stem II in the spliceosome. Binds to RNA.</text>
</comment>
<dbReference type="PANTHER" id="PTHR14089:SF6">
    <property type="entry name" value="PRE-MRNA-SPLICING FACTOR RBM22"/>
    <property type="match status" value="1"/>
</dbReference>
<evidence type="ECO:0000256" key="15">
    <source>
        <dbReference type="PROSITE-ProRule" id="PRU00723"/>
    </source>
</evidence>
<dbReference type="Gene3D" id="3.30.70.330">
    <property type="match status" value="1"/>
</dbReference>
<evidence type="ECO:0000256" key="6">
    <source>
        <dbReference type="ARBA" id="ARBA00022728"/>
    </source>
</evidence>
<feature type="domain" description="RRM" evidence="17">
    <location>
        <begin position="225"/>
        <end position="304"/>
    </location>
</feature>
<evidence type="ECO:0000256" key="9">
    <source>
        <dbReference type="ARBA" id="ARBA00022884"/>
    </source>
</evidence>
<keyword evidence="6" id="KW-0747">Spliceosome</keyword>
<evidence type="ECO:0000259" key="17">
    <source>
        <dbReference type="PROSITE" id="PS50102"/>
    </source>
</evidence>
<dbReference type="Pfam" id="PF16131">
    <property type="entry name" value="Torus"/>
    <property type="match status" value="1"/>
</dbReference>
<sequence>MPPKADLNKAGWEQSEFPILCETCLGNNPFIRMTKQEYGRSCGTCARPFTVFRWNPGAGSRYKTTVICQTCAKVKNVCQTCLLDLEYGLPTQVRDTALAVQNEAPTSDINREYYAQNMETKFLDNKSGLDTVRSSSAGKEMLKQLARTDPYYKRNRPHVCSFYVKGECKRGNECPYRHEMPENNELSHQNLQDRYYGRNDPVARKILSTNAENQGLKPPDDVTISSLFLSSLSPKSTELTIRTHVLHSLPSVDPTQLKSIIHVAKTRCAFVNFRDRPAAETAAQAWANGLDIDGERVAVKWGRGKAGKNGPGIKPAEAPSPAVSA</sequence>
<evidence type="ECO:0000313" key="19">
    <source>
        <dbReference type="EMBL" id="PFH54187.1"/>
    </source>
</evidence>
<dbReference type="GO" id="GO:0071006">
    <property type="term" value="C:U2-type catalytic step 1 spliceosome"/>
    <property type="evidence" value="ECO:0007669"/>
    <property type="project" value="TreeGrafter"/>
</dbReference>
<dbReference type="GO" id="GO:0017070">
    <property type="term" value="F:U6 snRNA binding"/>
    <property type="evidence" value="ECO:0007669"/>
    <property type="project" value="TreeGrafter"/>
</dbReference>
<dbReference type="InterPro" id="IPR048995">
    <property type="entry name" value="STL11/RBM22-like_N"/>
</dbReference>
<evidence type="ECO:0000256" key="5">
    <source>
        <dbReference type="ARBA" id="ARBA00022723"/>
    </source>
</evidence>
<dbReference type="STRING" id="703135.A0A2A9NZW4"/>
<keyword evidence="5 15" id="KW-0479">Metal-binding</keyword>
<dbReference type="Proteomes" id="UP000242287">
    <property type="component" value="Unassembled WGS sequence"/>
</dbReference>
<evidence type="ECO:0000256" key="12">
    <source>
        <dbReference type="ARBA" id="ARBA00025609"/>
    </source>
</evidence>
<dbReference type="InterPro" id="IPR035979">
    <property type="entry name" value="RBD_domain_sf"/>
</dbReference>
<protein>
    <recommendedName>
        <fullName evidence="3">Pre-mRNA-splicing factor SLT11</fullName>
    </recommendedName>
    <alternativeName>
        <fullName evidence="13">Pre-mRNA-splicing factor slt11</fullName>
    </alternativeName>
</protein>
<keyword evidence="9 14" id="KW-0694">RNA-binding</keyword>
<keyword evidence="8 15" id="KW-0862">Zinc</keyword>
<dbReference type="GO" id="GO:0008380">
    <property type="term" value="P:RNA splicing"/>
    <property type="evidence" value="ECO:0007669"/>
    <property type="project" value="UniProtKB-KW"/>
</dbReference>
<evidence type="ECO:0000256" key="3">
    <source>
        <dbReference type="ARBA" id="ARBA00019060"/>
    </source>
</evidence>
<name>A0A2A9NZW4_9AGAR</name>
<evidence type="ECO:0000256" key="13">
    <source>
        <dbReference type="ARBA" id="ARBA00069020"/>
    </source>
</evidence>
<evidence type="ECO:0000256" key="10">
    <source>
        <dbReference type="ARBA" id="ARBA00023187"/>
    </source>
</evidence>
<dbReference type="AlphaFoldDB" id="A0A2A9NZW4"/>
<dbReference type="InterPro" id="IPR032297">
    <property type="entry name" value="Torus"/>
</dbReference>
<organism evidence="19 20">
    <name type="scientific">Amanita thiersii Skay4041</name>
    <dbReference type="NCBI Taxonomy" id="703135"/>
    <lineage>
        <taxon>Eukaryota</taxon>
        <taxon>Fungi</taxon>
        <taxon>Dikarya</taxon>
        <taxon>Basidiomycota</taxon>
        <taxon>Agaricomycotina</taxon>
        <taxon>Agaricomycetes</taxon>
        <taxon>Agaricomycetidae</taxon>
        <taxon>Agaricales</taxon>
        <taxon>Pluteineae</taxon>
        <taxon>Amanitaceae</taxon>
        <taxon>Amanita</taxon>
    </lineage>
</organism>
<dbReference type="PANTHER" id="PTHR14089">
    <property type="entry name" value="PRE-MRNA-SPLICING FACTOR RBM22"/>
    <property type="match status" value="1"/>
</dbReference>
<keyword evidence="11" id="KW-0539">Nucleus</keyword>
<comment type="similarity">
    <text evidence="2">Belongs to the SLT11 family.</text>
</comment>
<dbReference type="Pfam" id="PF21369">
    <property type="entry name" value="STL11_N"/>
    <property type="match status" value="1"/>
</dbReference>
<feature type="zinc finger region" description="C3H1-type" evidence="15">
    <location>
        <begin position="154"/>
        <end position="181"/>
    </location>
</feature>
<dbReference type="SMART" id="SM00356">
    <property type="entry name" value="ZnF_C3H1"/>
    <property type="match status" value="1"/>
</dbReference>
<feature type="domain" description="C3H1-type" evidence="18">
    <location>
        <begin position="154"/>
        <end position="181"/>
    </location>
</feature>
<keyword evidence="7 15" id="KW-0863">Zinc-finger</keyword>
<proteinExistence type="inferred from homology"/>
<dbReference type="Gene3D" id="4.10.1000.10">
    <property type="entry name" value="Zinc finger, CCCH-type"/>
    <property type="match status" value="1"/>
</dbReference>
<reference evidence="19 20" key="1">
    <citation type="submission" date="2014-02" db="EMBL/GenBank/DDBJ databases">
        <title>Transposable element dynamics among asymbiotic and ectomycorrhizal Amanita fungi.</title>
        <authorList>
            <consortium name="DOE Joint Genome Institute"/>
            <person name="Hess J."/>
            <person name="Skrede I."/>
            <person name="Wolfe B."/>
            <person name="LaButti K."/>
            <person name="Ohm R.A."/>
            <person name="Grigoriev I.V."/>
            <person name="Pringle A."/>
        </authorList>
    </citation>
    <scope>NUCLEOTIDE SEQUENCE [LARGE SCALE GENOMIC DNA]</scope>
    <source>
        <strain evidence="19 20">SKay4041</strain>
    </source>
</reference>
<dbReference type="FunFam" id="4.10.1000.10:FF:000006">
    <property type="entry name" value="Putative pre-mrna-splicing factor rbm22"/>
    <property type="match status" value="1"/>
</dbReference>
<dbReference type="SUPFAM" id="SSF54928">
    <property type="entry name" value="RNA-binding domain, RBD"/>
    <property type="match status" value="1"/>
</dbReference>
<evidence type="ECO:0000256" key="16">
    <source>
        <dbReference type="SAM" id="MobiDB-lite"/>
    </source>
</evidence>
<evidence type="ECO:0000256" key="1">
    <source>
        <dbReference type="ARBA" id="ARBA00004123"/>
    </source>
</evidence>
<dbReference type="InterPro" id="IPR000504">
    <property type="entry name" value="RRM_dom"/>
</dbReference>
<dbReference type="PROSITE" id="PS50102">
    <property type="entry name" value="RRM"/>
    <property type="match status" value="1"/>
</dbReference>
<keyword evidence="10" id="KW-0508">mRNA splicing</keyword>
<evidence type="ECO:0000256" key="2">
    <source>
        <dbReference type="ARBA" id="ARBA00007781"/>
    </source>
</evidence>
<dbReference type="InterPro" id="IPR036855">
    <property type="entry name" value="Znf_CCCH_sf"/>
</dbReference>
<evidence type="ECO:0000256" key="7">
    <source>
        <dbReference type="ARBA" id="ARBA00022771"/>
    </source>
</evidence>
<evidence type="ECO:0000256" key="14">
    <source>
        <dbReference type="PROSITE-ProRule" id="PRU00176"/>
    </source>
</evidence>
<dbReference type="OrthoDB" id="10259600at2759"/>
<dbReference type="SUPFAM" id="SSF90229">
    <property type="entry name" value="CCCH zinc finger"/>
    <property type="match status" value="1"/>
</dbReference>
<gene>
    <name evidence="19" type="ORF">AMATHDRAFT_72707</name>
</gene>
<evidence type="ECO:0000256" key="11">
    <source>
        <dbReference type="ARBA" id="ARBA00023242"/>
    </source>
</evidence>